<evidence type="ECO:0000313" key="2">
    <source>
        <dbReference type="Proteomes" id="UP000503399"/>
    </source>
</evidence>
<sequence>MEITLGRVGDAPTPPGAVRVLVDRLWPRGISKASAPWDHWLKEVAPSDGLRRWYHAHPGEQAEFARRYREELQDPVHQAALARLRELGRSAPLMLLTFGRDIDHSQLPVLRAVLEAES</sequence>
<dbReference type="EMBL" id="LR778114">
    <property type="protein sequence ID" value="CAB1128174.1"/>
    <property type="molecule type" value="Genomic_DNA"/>
</dbReference>
<keyword evidence="2" id="KW-1185">Reference proteome</keyword>
<dbReference type="KEGG" id="hfv:R50_0668"/>
<dbReference type="Pfam" id="PF22752">
    <property type="entry name" value="DUF488-N3i"/>
    <property type="match status" value="1"/>
</dbReference>
<evidence type="ECO:0000313" key="1">
    <source>
        <dbReference type="EMBL" id="CAB1128174.1"/>
    </source>
</evidence>
<dbReference type="InterPro" id="IPR052552">
    <property type="entry name" value="YeaO-like"/>
</dbReference>
<accession>A0A6F8ZEQ6</accession>
<reference evidence="1 2" key="1">
    <citation type="submission" date="2020-02" db="EMBL/GenBank/DDBJ databases">
        <authorList>
            <person name="Hogendoorn C."/>
        </authorList>
    </citation>
    <scope>NUCLEOTIDE SEQUENCE [LARGE SCALE GENOMIC DNA]</scope>
    <source>
        <strain evidence="1">R501</strain>
    </source>
</reference>
<protein>
    <recommendedName>
        <fullName evidence="3">DUF488 family protein</fullName>
    </recommendedName>
</protein>
<dbReference type="Proteomes" id="UP000503399">
    <property type="component" value="Chromosome"/>
</dbReference>
<dbReference type="PANTHER" id="PTHR36849:SF1">
    <property type="entry name" value="CYTOPLASMIC PROTEIN"/>
    <property type="match status" value="1"/>
</dbReference>
<dbReference type="PANTHER" id="PTHR36849">
    <property type="entry name" value="CYTOPLASMIC PROTEIN-RELATED"/>
    <property type="match status" value="1"/>
</dbReference>
<gene>
    <name evidence="1" type="ORF">R50_0668</name>
</gene>
<proteinExistence type="predicted"/>
<dbReference type="AlphaFoldDB" id="A0A6F8ZEQ6"/>
<name>A0A6F8ZEQ6_9FIRM</name>
<organism evidence="1 2">
    <name type="scientific">Candidatus Hydrogenisulfobacillus filiaventi</name>
    <dbReference type="NCBI Taxonomy" id="2707344"/>
    <lineage>
        <taxon>Bacteria</taxon>
        <taxon>Bacillati</taxon>
        <taxon>Bacillota</taxon>
        <taxon>Clostridia</taxon>
        <taxon>Eubacteriales</taxon>
        <taxon>Clostridiales Family XVII. Incertae Sedis</taxon>
        <taxon>Candidatus Hydrogenisulfobacillus</taxon>
    </lineage>
</organism>
<evidence type="ECO:0008006" key="3">
    <source>
        <dbReference type="Google" id="ProtNLM"/>
    </source>
</evidence>